<dbReference type="Gene3D" id="3.40.50.800">
    <property type="entry name" value="Anticodon-binding domain"/>
    <property type="match status" value="1"/>
</dbReference>
<comment type="similarity">
    <text evidence="1">Belongs to the class-II aminoacyl-tRNA synthetase family.</text>
</comment>
<reference evidence="3" key="1">
    <citation type="submission" date="2019-08" db="EMBL/GenBank/DDBJ databases">
        <authorList>
            <person name="Kucharzyk K."/>
            <person name="Murdoch R.W."/>
            <person name="Higgins S."/>
            <person name="Loffler F."/>
        </authorList>
    </citation>
    <scope>NUCLEOTIDE SEQUENCE</scope>
</reference>
<dbReference type="EMBL" id="VSSQ01028908">
    <property type="protein sequence ID" value="MPM78803.1"/>
    <property type="molecule type" value="Genomic_DNA"/>
</dbReference>
<dbReference type="InterPro" id="IPR036621">
    <property type="entry name" value="Anticodon-bd_dom_sf"/>
</dbReference>
<evidence type="ECO:0000313" key="3">
    <source>
        <dbReference type="EMBL" id="MPM78803.1"/>
    </source>
</evidence>
<organism evidence="3">
    <name type="scientific">bioreactor metagenome</name>
    <dbReference type="NCBI Taxonomy" id="1076179"/>
    <lineage>
        <taxon>unclassified sequences</taxon>
        <taxon>metagenomes</taxon>
        <taxon>ecological metagenomes</taxon>
    </lineage>
</organism>
<keyword evidence="3" id="KW-0436">Ligase</keyword>
<dbReference type="InterPro" id="IPR033656">
    <property type="entry name" value="HisRS_anticodon"/>
</dbReference>
<dbReference type="GO" id="GO:0004821">
    <property type="term" value="F:histidine-tRNA ligase activity"/>
    <property type="evidence" value="ECO:0007669"/>
    <property type="project" value="UniProtKB-EC"/>
</dbReference>
<dbReference type="InterPro" id="IPR004154">
    <property type="entry name" value="Anticodon-bd"/>
</dbReference>
<dbReference type="EC" id="6.1.1.21" evidence="3"/>
<comment type="caution">
    <text evidence="3">The sequence shown here is derived from an EMBL/GenBank/DDBJ whole genome shotgun (WGS) entry which is preliminary data.</text>
</comment>
<proteinExistence type="inferred from homology"/>
<evidence type="ECO:0000256" key="1">
    <source>
        <dbReference type="ARBA" id="ARBA00008226"/>
    </source>
</evidence>
<name>A0A645CPE5_9ZZZZ</name>
<dbReference type="AlphaFoldDB" id="A0A645CPE5"/>
<evidence type="ECO:0000259" key="2">
    <source>
        <dbReference type="Pfam" id="PF03129"/>
    </source>
</evidence>
<accession>A0A645CPE5</accession>
<sequence>MALDRKYQPEALALATIARSNGFAAEMDYQGRSMKAQFKAADRTNAKIIALLGEDEVLNSKITLKNTKTKEQITLSYFDLVDQLNKWILADEHDHHEDETEQTECDENDCACHDHQHQH</sequence>
<dbReference type="Pfam" id="PF03129">
    <property type="entry name" value="HGTP_anticodon"/>
    <property type="match status" value="1"/>
</dbReference>
<gene>
    <name evidence="3" type="primary">hisS_46</name>
    <name evidence="3" type="ORF">SDC9_125817</name>
</gene>
<protein>
    <submittedName>
        <fullName evidence="3">Histidine--tRNA ligase</fullName>
        <ecNumber evidence="3">6.1.1.21</ecNumber>
    </submittedName>
</protein>
<dbReference type="SUPFAM" id="SSF52954">
    <property type="entry name" value="Class II aaRS ABD-related"/>
    <property type="match status" value="1"/>
</dbReference>
<dbReference type="CDD" id="cd00859">
    <property type="entry name" value="HisRS_anticodon"/>
    <property type="match status" value="1"/>
</dbReference>
<feature type="domain" description="Anticodon-binding" evidence="2">
    <location>
        <begin position="5"/>
        <end position="86"/>
    </location>
</feature>